<reference evidence="1" key="1">
    <citation type="submission" date="2019-08" db="EMBL/GenBank/DDBJ databases">
        <authorList>
            <person name="Kucharzyk K."/>
            <person name="Murdoch R.W."/>
            <person name="Higgins S."/>
            <person name="Loffler F."/>
        </authorList>
    </citation>
    <scope>NUCLEOTIDE SEQUENCE</scope>
</reference>
<gene>
    <name evidence="1" type="ORF">SDC9_182733</name>
</gene>
<protein>
    <submittedName>
        <fullName evidence="1">Uncharacterized protein</fullName>
    </submittedName>
</protein>
<sequence length="62" mass="6815">MSGDIPAISDGARKLAQGLASLFYLNDIEQHFDKLKAYAEPELDGTEWTAADSAARIRQLHP</sequence>
<comment type="caution">
    <text evidence="1">The sequence shown here is derived from an EMBL/GenBank/DDBJ whole genome shotgun (WGS) entry which is preliminary data.</text>
</comment>
<organism evidence="1">
    <name type="scientific">bioreactor metagenome</name>
    <dbReference type="NCBI Taxonomy" id="1076179"/>
    <lineage>
        <taxon>unclassified sequences</taxon>
        <taxon>metagenomes</taxon>
        <taxon>ecological metagenomes</taxon>
    </lineage>
</organism>
<proteinExistence type="predicted"/>
<dbReference type="AlphaFoldDB" id="A0A645H9N7"/>
<dbReference type="EMBL" id="VSSQ01088686">
    <property type="protein sequence ID" value="MPN35236.1"/>
    <property type="molecule type" value="Genomic_DNA"/>
</dbReference>
<accession>A0A645H9N7</accession>
<evidence type="ECO:0000313" key="1">
    <source>
        <dbReference type="EMBL" id="MPN35236.1"/>
    </source>
</evidence>
<name>A0A645H9N7_9ZZZZ</name>